<comment type="similarity">
    <text evidence="2">Belongs to the bacterial solute-binding protein 5 family.</text>
</comment>
<evidence type="ECO:0000256" key="5">
    <source>
        <dbReference type="PROSITE-ProRule" id="PRU00339"/>
    </source>
</evidence>
<dbReference type="Proteomes" id="UP000236642">
    <property type="component" value="Unassembled WGS sequence"/>
</dbReference>
<name>A0A2H5Y571_9CHLR</name>
<dbReference type="InterPro" id="IPR036388">
    <property type="entry name" value="WH-like_DNA-bd_sf"/>
</dbReference>
<dbReference type="Pfam" id="PF03704">
    <property type="entry name" value="BTAD"/>
    <property type="match status" value="1"/>
</dbReference>
<dbReference type="SMART" id="SM00382">
    <property type="entry name" value="AAA"/>
    <property type="match status" value="1"/>
</dbReference>
<dbReference type="SMART" id="SM00028">
    <property type="entry name" value="TPR"/>
    <property type="match status" value="4"/>
</dbReference>
<evidence type="ECO:0000256" key="3">
    <source>
        <dbReference type="ARBA" id="ARBA00022448"/>
    </source>
</evidence>
<dbReference type="Gene3D" id="3.40.50.300">
    <property type="entry name" value="P-loop containing nucleotide triphosphate hydrolases"/>
    <property type="match status" value="1"/>
</dbReference>
<accession>A0A2H5Y571</accession>
<dbReference type="InterPro" id="IPR039424">
    <property type="entry name" value="SBP_5"/>
</dbReference>
<dbReference type="GO" id="GO:1904680">
    <property type="term" value="F:peptide transmembrane transporter activity"/>
    <property type="evidence" value="ECO:0007669"/>
    <property type="project" value="TreeGrafter"/>
</dbReference>
<dbReference type="PANTHER" id="PTHR30290">
    <property type="entry name" value="PERIPLASMIC BINDING COMPONENT OF ABC TRANSPORTER"/>
    <property type="match status" value="1"/>
</dbReference>
<protein>
    <submittedName>
        <fullName evidence="8">Putative deoxycholate-binding periplasmic protein YgiS</fullName>
    </submittedName>
</protein>
<dbReference type="Gene3D" id="3.90.76.10">
    <property type="entry name" value="Dipeptide-binding Protein, Domain 1"/>
    <property type="match status" value="1"/>
</dbReference>
<dbReference type="SMART" id="SM01043">
    <property type="entry name" value="BTAD"/>
    <property type="match status" value="1"/>
</dbReference>
<organism evidence="8 9">
    <name type="scientific">Candidatus Thermoflexus japonica</name>
    <dbReference type="NCBI Taxonomy" id="2035417"/>
    <lineage>
        <taxon>Bacteria</taxon>
        <taxon>Bacillati</taxon>
        <taxon>Chloroflexota</taxon>
        <taxon>Thermoflexia</taxon>
        <taxon>Thermoflexales</taxon>
        <taxon>Thermoflexaceae</taxon>
        <taxon>Thermoflexus</taxon>
    </lineage>
</organism>
<sequence length="1274" mass="143882">MLWILLDIRGVSDMVDPDARGYSLLIVRMLGPPAIWWDTQPLWISRRQVRALLYRLAVDLQPIASDALCALLWPDVPTYVAHPRLSRLLYFLKRMLPDPSLLQQHEGYVRLNPNLVWSDTHALAQALGQPDADEQTLIAAAQLYRGDFLDGFFLPQAPEYELWITRERYLWEQRYLSLLIRLMELAEGRGDYEGAIRWAQRYLEIHETDESVHRRLIWIYALQGNREAAAAQFERCVVVLERELGVAPLPETRAAYEAAMSGRRTLPSPAMASPWTPPKSTAVPFVGREAALRQLQEAYDQARHGQRVVVFISGEAGIGKTRLLHEFASRLPQDTLVLTIVGRRAGRDLPYAALVEGLRQLLPRVDPHGIPGLPSTLARFAVFHPELSSFISPSPPPSPSSDQSPAAMISTFHTLLEALARMSAPLILCVDDAHNLDQYTEAWLHHWLASAPRYAALALITCRPEEMEALALLHEAAARHSALRSIALTGLGRSAVSALARHILGDQIRETDLIDRLHQLTGGNPFFLLELLRSLVESGGKFPEDIRERALPATVELTLQQRLKRIPDVARRVLEAVSVLEADASFEAIVQTSGYTDEAVTSALDVLIAYGLLREAGSSYAFAHDLTREFTYHHMLHARRRLLHRRAARALQRLAPQKRATIAWHFQLGDEPEAAAHWWIKAGDAARHTHTYEEAIRCYERALALQRTLGDEEAAAHTLLRIGLTSHAASDFQRAAGAYMEGLALWKTAPKILSTAPGIRELRVDWPGLNTLDPAQAANANAGGVIEHLFAGLVEWDPELNVVPDGARGWEISEDGRNYVFHLREDMRWSDGRPVRAQDYIVAWQRILHPGNSSPFARLLFPIRHAPEYHRGEMQDPKQLGIRAVDDLTLEVELAKPCGFFLHLLAHPAARPVPSHVVSLEEANWWRPNILVTNGAFRLALWKPDVEVILSRSPVYTGHWTGNVDRVVLCLGLGSPCKQDKWRLYLEDRLDVFTVRWGLRPDEVNTACREHRDEFISVPNFLTRFLGFNTRIPPFADRRVRHAFAHAIDRNMVAYLMGGDLMPATGGIIPPSMPGHMEAISPSFDPLKAQRLLEAAGYPRGRGFPEVRLLIFPGAEAAAEYMQLAWQRLLGVSVHLEILPLDTYMDRLRAGPWPELFLAGWMADYPDPDSILRACAIEEQTGWHHDTYAALLDQALESRNPEERWLLYQKAEALLMQDLPVFPLAYSHWGLFLKPWVRRFPVSPLKWWFWKHVILDQDGGPLSHGKRKNPEDPR</sequence>
<dbReference type="InterPro" id="IPR003593">
    <property type="entry name" value="AAA+_ATPase"/>
</dbReference>
<dbReference type="PANTHER" id="PTHR30290:SF10">
    <property type="entry name" value="PERIPLASMIC OLIGOPEPTIDE-BINDING PROTEIN-RELATED"/>
    <property type="match status" value="1"/>
</dbReference>
<evidence type="ECO:0000256" key="1">
    <source>
        <dbReference type="ARBA" id="ARBA00004196"/>
    </source>
</evidence>
<comment type="caution">
    <text evidence="8">The sequence shown here is derived from an EMBL/GenBank/DDBJ whole genome shotgun (WGS) entry which is preliminary data.</text>
</comment>
<feature type="domain" description="AAA+ ATPase" evidence="6">
    <location>
        <begin position="306"/>
        <end position="493"/>
    </location>
</feature>
<dbReference type="PROSITE" id="PS50005">
    <property type="entry name" value="TPR"/>
    <property type="match status" value="1"/>
</dbReference>
<dbReference type="InterPro" id="IPR041664">
    <property type="entry name" value="AAA_16"/>
</dbReference>
<dbReference type="InterPro" id="IPR005158">
    <property type="entry name" value="BTAD"/>
</dbReference>
<evidence type="ECO:0000259" key="7">
    <source>
        <dbReference type="SMART" id="SM01043"/>
    </source>
</evidence>
<dbReference type="AlphaFoldDB" id="A0A2H5Y571"/>
<dbReference type="InterPro" id="IPR011990">
    <property type="entry name" value="TPR-like_helical_dom_sf"/>
</dbReference>
<evidence type="ECO:0000256" key="2">
    <source>
        <dbReference type="ARBA" id="ARBA00005695"/>
    </source>
</evidence>
<dbReference type="Gene3D" id="1.10.10.10">
    <property type="entry name" value="Winged helix-like DNA-binding domain superfamily/Winged helix DNA-binding domain"/>
    <property type="match status" value="1"/>
</dbReference>
<keyword evidence="4" id="KW-0732">Signal</keyword>
<dbReference type="InterPro" id="IPR027417">
    <property type="entry name" value="P-loop_NTPase"/>
</dbReference>
<dbReference type="SUPFAM" id="SSF53850">
    <property type="entry name" value="Periplasmic binding protein-like II"/>
    <property type="match status" value="1"/>
</dbReference>
<evidence type="ECO:0000313" key="8">
    <source>
        <dbReference type="EMBL" id="GBD08542.1"/>
    </source>
</evidence>
<dbReference type="Pfam" id="PF00496">
    <property type="entry name" value="SBP_bac_5"/>
    <property type="match status" value="1"/>
</dbReference>
<dbReference type="Gene3D" id="3.10.105.10">
    <property type="entry name" value="Dipeptide-binding Protein, Domain 3"/>
    <property type="match status" value="1"/>
</dbReference>
<reference evidence="9" key="1">
    <citation type="submission" date="2017-09" db="EMBL/GenBank/DDBJ databases">
        <title>Metaegenomics of thermophilic ammonia-oxidizing enrichment culture.</title>
        <authorList>
            <person name="Kato S."/>
            <person name="Suzuki K."/>
        </authorList>
    </citation>
    <scope>NUCLEOTIDE SEQUENCE [LARGE SCALE GENOMIC DNA]</scope>
</reference>
<dbReference type="GO" id="GO:0030313">
    <property type="term" value="C:cell envelope"/>
    <property type="evidence" value="ECO:0007669"/>
    <property type="project" value="UniProtKB-SubCell"/>
</dbReference>
<dbReference type="SUPFAM" id="SSF48452">
    <property type="entry name" value="TPR-like"/>
    <property type="match status" value="2"/>
</dbReference>
<evidence type="ECO:0000256" key="4">
    <source>
        <dbReference type="ARBA" id="ARBA00022729"/>
    </source>
</evidence>
<gene>
    <name evidence="8" type="primary">ygiS</name>
    <name evidence="8" type="ORF">HRbin22_00782</name>
</gene>
<proteinExistence type="inferred from homology"/>
<dbReference type="Gene3D" id="1.25.40.10">
    <property type="entry name" value="Tetratricopeptide repeat domain"/>
    <property type="match status" value="2"/>
</dbReference>
<dbReference type="InterPro" id="IPR000914">
    <property type="entry name" value="SBP_5_dom"/>
</dbReference>
<dbReference type="InterPro" id="IPR019734">
    <property type="entry name" value="TPR_rpt"/>
</dbReference>
<dbReference type="SUPFAM" id="SSF52540">
    <property type="entry name" value="P-loop containing nucleoside triphosphate hydrolases"/>
    <property type="match status" value="1"/>
</dbReference>
<evidence type="ECO:0000259" key="6">
    <source>
        <dbReference type="SMART" id="SM00382"/>
    </source>
</evidence>
<dbReference type="Gene3D" id="3.40.190.10">
    <property type="entry name" value="Periplasmic binding protein-like II"/>
    <property type="match status" value="1"/>
</dbReference>
<comment type="subcellular location">
    <subcellularLocation>
        <location evidence="1">Cell envelope</location>
    </subcellularLocation>
</comment>
<keyword evidence="3" id="KW-0813">Transport</keyword>
<dbReference type="CDD" id="cd08504">
    <property type="entry name" value="PBP2_OppA"/>
    <property type="match status" value="1"/>
</dbReference>
<evidence type="ECO:0000313" key="9">
    <source>
        <dbReference type="Proteomes" id="UP000236642"/>
    </source>
</evidence>
<dbReference type="Pfam" id="PF13191">
    <property type="entry name" value="AAA_16"/>
    <property type="match status" value="1"/>
</dbReference>
<dbReference type="GO" id="GO:0015833">
    <property type="term" value="P:peptide transport"/>
    <property type="evidence" value="ECO:0007669"/>
    <property type="project" value="TreeGrafter"/>
</dbReference>
<feature type="repeat" description="TPR" evidence="5">
    <location>
        <begin position="676"/>
        <end position="709"/>
    </location>
</feature>
<keyword evidence="5" id="KW-0802">TPR repeat</keyword>
<dbReference type="EMBL" id="BEHY01000012">
    <property type="protein sequence ID" value="GBD08542.1"/>
    <property type="molecule type" value="Genomic_DNA"/>
</dbReference>
<feature type="domain" description="Bacterial transcriptional activator" evidence="7">
    <location>
        <begin position="118"/>
        <end position="260"/>
    </location>
</feature>
<dbReference type="FunFam" id="3.90.76.10:FF:000001">
    <property type="entry name" value="Oligopeptide ABC transporter substrate-binding protein"/>
    <property type="match status" value="1"/>
</dbReference>